<dbReference type="GO" id="GO:0051315">
    <property type="term" value="P:attachment of mitotic spindle microtubules to kinetochore"/>
    <property type="evidence" value="ECO:0007669"/>
    <property type="project" value="InterPro"/>
</dbReference>
<keyword evidence="3" id="KW-0732">Signal</keyword>
<feature type="domain" description="C2H2-type" evidence="4">
    <location>
        <begin position="315"/>
        <end position="343"/>
    </location>
</feature>
<dbReference type="InterPro" id="IPR036236">
    <property type="entry name" value="Znf_C2H2_sf"/>
</dbReference>
<evidence type="ECO:0000256" key="1">
    <source>
        <dbReference type="PROSITE-ProRule" id="PRU00042"/>
    </source>
</evidence>
<feature type="compositionally biased region" description="Basic and acidic residues" evidence="2">
    <location>
        <begin position="371"/>
        <end position="400"/>
    </location>
</feature>
<reference evidence="5 6" key="1">
    <citation type="journal article" date="2011" name="Genome Biol. Evol.">
        <title>Integration of the genetic map and genome assembly of fugu facilitates insights into distinct features of genome evolution in teleosts and mammals.</title>
        <authorList>
            <person name="Kai W."/>
            <person name="Kikuchi K."/>
            <person name="Tohari S."/>
            <person name="Chew A.K."/>
            <person name="Tay A."/>
            <person name="Fujiwara A."/>
            <person name="Hosoya S."/>
            <person name="Suetake H."/>
            <person name="Naruse K."/>
            <person name="Brenner S."/>
            <person name="Suzuki Y."/>
            <person name="Venkatesh B."/>
        </authorList>
    </citation>
    <scope>NUCLEOTIDE SEQUENCE [LARGE SCALE GENOMIC DNA]</scope>
</reference>
<feature type="domain" description="C2H2-type" evidence="4">
    <location>
        <begin position="286"/>
        <end position="314"/>
    </location>
</feature>
<reference evidence="5" key="3">
    <citation type="submission" date="2025-09" db="UniProtKB">
        <authorList>
            <consortium name="Ensembl"/>
        </authorList>
    </citation>
    <scope>IDENTIFICATION</scope>
</reference>
<name>A0A674N4W3_TAKRU</name>
<feature type="compositionally biased region" description="Basic and acidic residues" evidence="2">
    <location>
        <begin position="128"/>
        <end position="170"/>
    </location>
</feature>
<gene>
    <name evidence="5" type="primary">LOC105416784</name>
</gene>
<keyword evidence="6" id="KW-1185">Reference proteome</keyword>
<keyword evidence="1" id="KW-0862">Zinc</keyword>
<dbReference type="PROSITE" id="PS00028">
    <property type="entry name" value="ZINC_FINGER_C2H2_1"/>
    <property type="match status" value="1"/>
</dbReference>
<feature type="region of interest" description="Disordered" evidence="2">
    <location>
        <begin position="111"/>
        <end position="203"/>
    </location>
</feature>
<feature type="signal peptide" evidence="3">
    <location>
        <begin position="1"/>
        <end position="19"/>
    </location>
</feature>
<keyword evidence="1" id="KW-0863">Zinc-finger</keyword>
<dbReference type="PROSITE" id="PS50157">
    <property type="entry name" value="ZINC_FINGER_C2H2_2"/>
    <property type="match status" value="2"/>
</dbReference>
<organism evidence="5 6">
    <name type="scientific">Takifugu rubripes</name>
    <name type="common">Japanese pufferfish</name>
    <name type="synonym">Fugu rubripes</name>
    <dbReference type="NCBI Taxonomy" id="31033"/>
    <lineage>
        <taxon>Eukaryota</taxon>
        <taxon>Metazoa</taxon>
        <taxon>Chordata</taxon>
        <taxon>Craniata</taxon>
        <taxon>Vertebrata</taxon>
        <taxon>Euteleostomi</taxon>
        <taxon>Actinopterygii</taxon>
        <taxon>Neopterygii</taxon>
        <taxon>Teleostei</taxon>
        <taxon>Neoteleostei</taxon>
        <taxon>Acanthomorphata</taxon>
        <taxon>Eupercaria</taxon>
        <taxon>Tetraodontiformes</taxon>
        <taxon>Tetradontoidea</taxon>
        <taxon>Tetraodontidae</taxon>
        <taxon>Takifugu</taxon>
    </lineage>
</organism>
<feature type="compositionally biased region" description="Basic and acidic residues" evidence="2">
    <location>
        <begin position="411"/>
        <end position="420"/>
    </location>
</feature>
<feature type="compositionally biased region" description="Basic and acidic residues" evidence="2">
    <location>
        <begin position="111"/>
        <end position="120"/>
    </location>
</feature>
<dbReference type="SMART" id="SM00355">
    <property type="entry name" value="ZnF_C2H2"/>
    <property type="match status" value="5"/>
</dbReference>
<dbReference type="OMA" id="CPFCCFR"/>
<dbReference type="InParanoid" id="A0A674N4W3"/>
<dbReference type="InterPro" id="IPR039330">
    <property type="entry name" value="CAMP"/>
</dbReference>
<dbReference type="Gene3D" id="3.30.160.60">
    <property type="entry name" value="Classic Zinc Finger"/>
    <property type="match status" value="1"/>
</dbReference>
<feature type="region of interest" description="Disordered" evidence="2">
    <location>
        <begin position="371"/>
        <end position="420"/>
    </location>
</feature>
<evidence type="ECO:0000313" key="6">
    <source>
        <dbReference type="Proteomes" id="UP000005226"/>
    </source>
</evidence>
<evidence type="ECO:0000256" key="3">
    <source>
        <dbReference type="SAM" id="SignalP"/>
    </source>
</evidence>
<keyword evidence="1" id="KW-0479">Metal-binding</keyword>
<dbReference type="InterPro" id="IPR013087">
    <property type="entry name" value="Znf_C2H2_type"/>
</dbReference>
<accession>A0A674N4W3</accession>
<dbReference type="PANTHER" id="PTHR37354">
    <property type="entry name" value="CHROMOSOME ALIGNMENT-MAINTAINING PHOSPHOPROTEIN 1"/>
    <property type="match status" value="1"/>
</dbReference>
<evidence type="ECO:0000313" key="5">
    <source>
        <dbReference type="Ensembl" id="ENSTRUP00000068738.1"/>
    </source>
</evidence>
<dbReference type="Proteomes" id="UP000005226">
    <property type="component" value="Chromosome 8"/>
</dbReference>
<evidence type="ECO:0000256" key="2">
    <source>
        <dbReference type="SAM" id="MobiDB-lite"/>
    </source>
</evidence>
<sequence>MVVNVKLCLHFSLPVTVMSVVMQARGDLGGVAAHLQCPHCGFYSKSHAHQLSHIAASHPTHLEGAAFGRLGNILMYQSTAQLFHCFDCFFTSKDFTKVYKHVITKHCMDEREAATEETSEKGPLMTAEQRKEEEKEEGEGGIKRKQSSKVEEDVAKMSCLEEQRGEEGDKPTTCSEGKDEVEEAGHRDNGDASQMADKTDGERDESVLIFDGVSFCCMMCSWKSKLKGVAINHVVRRHDIPRAYAIQAIKRDAAAEEDEEAGLSSELLRVEMEATAKVIRFVSSRFVCQICGWKTKLKGLAITHVERSHNVERPYNCKDCHLTFFLPSRLQQHMTSAHRPGRYICPFCCFRSHFLGGFKRHCSRCNAWEGRGEGDEGKLGERRGGEEDDHECDKKGERKGGRTRRKTAKMINEEKDKDDD</sequence>
<evidence type="ECO:0000259" key="4">
    <source>
        <dbReference type="PROSITE" id="PS50157"/>
    </source>
</evidence>
<protein>
    <recommendedName>
        <fullName evidence="4">C2H2-type domain-containing protein</fullName>
    </recommendedName>
</protein>
<dbReference type="GeneTree" id="ENSGT00940000172021"/>
<proteinExistence type="predicted"/>
<feature type="chain" id="PRO_5025415332" description="C2H2-type domain-containing protein" evidence="3">
    <location>
        <begin position="20"/>
        <end position="420"/>
    </location>
</feature>
<dbReference type="GO" id="GO:0008270">
    <property type="term" value="F:zinc ion binding"/>
    <property type="evidence" value="ECO:0007669"/>
    <property type="project" value="UniProtKB-KW"/>
</dbReference>
<dbReference type="AlphaFoldDB" id="A0A674N4W3"/>
<dbReference type="Ensembl" id="ENSTRUT00000072796.1">
    <property type="protein sequence ID" value="ENSTRUP00000068738.1"/>
    <property type="gene ID" value="ENSTRUG00000033245.1"/>
</dbReference>
<dbReference type="PANTHER" id="PTHR37354:SF1">
    <property type="entry name" value="CHROMOSOME ALIGNMENT-MAINTAINING PHOSPHOPROTEIN 1"/>
    <property type="match status" value="1"/>
</dbReference>
<dbReference type="SUPFAM" id="SSF57667">
    <property type="entry name" value="beta-beta-alpha zinc fingers"/>
    <property type="match status" value="1"/>
</dbReference>
<reference evidence="5" key="2">
    <citation type="submission" date="2025-08" db="UniProtKB">
        <authorList>
            <consortium name="Ensembl"/>
        </authorList>
    </citation>
    <scope>IDENTIFICATION</scope>
</reference>